<sequence length="227" mass="24542">MGALEWERMRRLLSVAGLVMILGAGGAACDSGKEREEQHRAYVGAVEVCGSLFAGSVAKMVEDVTGQKMFAWSSSKGMEKVVRALKDGYESGRSWAAGDELCRLVRKGARPTEPKGGVKFSMYAPHDVGDLRLPAGSELYTMGKQSEVGRSGASLYFECVTPQLEGSEKRPLRILGSFGRGESDAPDTREYRNLNMTILHAVSLKLVRELDCANNGGLPKSPVLTPK</sequence>
<evidence type="ECO:0008006" key="3">
    <source>
        <dbReference type="Google" id="ProtNLM"/>
    </source>
</evidence>
<evidence type="ECO:0000313" key="2">
    <source>
        <dbReference type="Proteomes" id="UP001596208"/>
    </source>
</evidence>
<dbReference type="EMBL" id="JBHSKI010000002">
    <property type="protein sequence ID" value="MFC5170203.1"/>
    <property type="molecule type" value="Genomic_DNA"/>
</dbReference>
<proteinExistence type="predicted"/>
<protein>
    <recommendedName>
        <fullName evidence="3">Lipoprotein</fullName>
    </recommendedName>
</protein>
<organism evidence="1 2">
    <name type="scientific">Streptomyces mutomycini</name>
    <dbReference type="NCBI Taxonomy" id="284036"/>
    <lineage>
        <taxon>Bacteria</taxon>
        <taxon>Bacillati</taxon>
        <taxon>Actinomycetota</taxon>
        <taxon>Actinomycetes</taxon>
        <taxon>Kitasatosporales</taxon>
        <taxon>Streptomycetaceae</taxon>
        <taxon>Streptomyces</taxon>
    </lineage>
</organism>
<keyword evidence="2" id="KW-1185">Reference proteome</keyword>
<dbReference type="RefSeq" id="WP_065848457.1">
    <property type="nucleotide sequence ID" value="NZ_JBFADZ010000015.1"/>
</dbReference>
<reference evidence="2" key="1">
    <citation type="journal article" date="2019" name="Int. J. Syst. Evol. Microbiol.">
        <title>The Global Catalogue of Microorganisms (GCM) 10K type strain sequencing project: providing services to taxonomists for standard genome sequencing and annotation.</title>
        <authorList>
            <consortium name="The Broad Institute Genomics Platform"/>
            <consortium name="The Broad Institute Genome Sequencing Center for Infectious Disease"/>
            <person name="Wu L."/>
            <person name="Ma J."/>
        </authorList>
    </citation>
    <scope>NUCLEOTIDE SEQUENCE [LARGE SCALE GENOMIC DNA]</scope>
    <source>
        <strain evidence="2">CGMCC 4.1721</strain>
    </source>
</reference>
<gene>
    <name evidence="1" type="ORF">ACFPRK_06270</name>
</gene>
<accession>A0ABW0AZ28</accession>
<name>A0ABW0AZ28_9ACTN</name>
<evidence type="ECO:0000313" key="1">
    <source>
        <dbReference type="EMBL" id="MFC5170203.1"/>
    </source>
</evidence>
<comment type="caution">
    <text evidence="1">The sequence shown here is derived from an EMBL/GenBank/DDBJ whole genome shotgun (WGS) entry which is preliminary data.</text>
</comment>
<dbReference type="Proteomes" id="UP001596208">
    <property type="component" value="Unassembled WGS sequence"/>
</dbReference>